<evidence type="ECO:0000313" key="1">
    <source>
        <dbReference type="EMBL" id="SVD53942.1"/>
    </source>
</evidence>
<name>A0A382W545_9ZZZZ</name>
<reference evidence="1" key="1">
    <citation type="submission" date="2018-05" db="EMBL/GenBank/DDBJ databases">
        <authorList>
            <person name="Lanie J.A."/>
            <person name="Ng W.-L."/>
            <person name="Kazmierczak K.M."/>
            <person name="Andrzejewski T.M."/>
            <person name="Davidsen T.M."/>
            <person name="Wayne K.J."/>
            <person name="Tettelin H."/>
            <person name="Glass J.I."/>
            <person name="Rusch D."/>
            <person name="Podicherti R."/>
            <person name="Tsui H.-C.T."/>
            <person name="Winkler M.E."/>
        </authorList>
    </citation>
    <scope>NUCLEOTIDE SEQUENCE</scope>
</reference>
<gene>
    <name evidence="1" type="ORF">METZ01_LOCUS406796</name>
</gene>
<dbReference type="EMBL" id="UINC01157124">
    <property type="protein sequence ID" value="SVD53942.1"/>
    <property type="molecule type" value="Genomic_DNA"/>
</dbReference>
<dbReference type="AlphaFoldDB" id="A0A382W545"/>
<proteinExistence type="predicted"/>
<sequence length="144" mass="16697">MMAYLNLLFISLLAAGPIRNNSEKHIFSQFPKDVKISMYTLDLNKKNKTSIQNEVKQVFYRDKLYYWTISQNDTTIAYAFLDNVKGKSMPITFMVILDKNGSIINTSIIKYREAYGGEVSSERWLSQFVNRNNNSNYKVGKNID</sequence>
<accession>A0A382W545</accession>
<protein>
    <submittedName>
        <fullName evidence="1">Uncharacterized protein</fullName>
    </submittedName>
</protein>
<feature type="non-terminal residue" evidence="1">
    <location>
        <position position="144"/>
    </location>
</feature>
<organism evidence="1">
    <name type="scientific">marine metagenome</name>
    <dbReference type="NCBI Taxonomy" id="408172"/>
    <lineage>
        <taxon>unclassified sequences</taxon>
        <taxon>metagenomes</taxon>
        <taxon>ecological metagenomes</taxon>
    </lineage>
</organism>